<dbReference type="InterPro" id="IPR020617">
    <property type="entry name" value="Thiolase_C"/>
</dbReference>
<evidence type="ECO:0000256" key="2">
    <source>
        <dbReference type="ARBA" id="ARBA00022679"/>
    </source>
</evidence>
<organism evidence="7 8">
    <name type="scientific">Ottowia thiooxydans</name>
    <dbReference type="NCBI Taxonomy" id="219182"/>
    <lineage>
        <taxon>Bacteria</taxon>
        <taxon>Pseudomonadati</taxon>
        <taxon>Pseudomonadota</taxon>
        <taxon>Betaproteobacteria</taxon>
        <taxon>Burkholderiales</taxon>
        <taxon>Comamonadaceae</taxon>
        <taxon>Ottowia</taxon>
    </lineage>
</organism>
<dbReference type="Proteomes" id="UP001549320">
    <property type="component" value="Unassembled WGS sequence"/>
</dbReference>
<comment type="caution">
    <text evidence="7">The sequence shown here is derived from an EMBL/GenBank/DDBJ whole genome shotgun (WGS) entry which is preliminary data.</text>
</comment>
<feature type="domain" description="Thiolase N-terminal" evidence="5">
    <location>
        <begin position="16"/>
        <end position="262"/>
    </location>
</feature>
<comment type="similarity">
    <text evidence="1 4">Belongs to the thiolase-like superfamily. Thiolase family.</text>
</comment>
<gene>
    <name evidence="7" type="ORF">ABIE13_003381</name>
</gene>
<evidence type="ECO:0000313" key="8">
    <source>
        <dbReference type="Proteomes" id="UP001549320"/>
    </source>
</evidence>
<dbReference type="PANTHER" id="PTHR18919">
    <property type="entry name" value="ACETYL-COA C-ACYLTRANSFERASE"/>
    <property type="match status" value="1"/>
</dbReference>
<dbReference type="SUPFAM" id="SSF53901">
    <property type="entry name" value="Thiolase-like"/>
    <property type="match status" value="1"/>
</dbReference>
<dbReference type="InterPro" id="IPR020616">
    <property type="entry name" value="Thiolase_N"/>
</dbReference>
<accession>A0ABV2QCB4</accession>
<evidence type="ECO:0000256" key="3">
    <source>
        <dbReference type="ARBA" id="ARBA00023315"/>
    </source>
</evidence>
<evidence type="ECO:0000259" key="6">
    <source>
        <dbReference type="Pfam" id="PF02803"/>
    </source>
</evidence>
<dbReference type="InterPro" id="IPR016039">
    <property type="entry name" value="Thiolase-like"/>
</dbReference>
<dbReference type="Pfam" id="PF02803">
    <property type="entry name" value="Thiolase_C"/>
    <property type="match status" value="1"/>
</dbReference>
<keyword evidence="8" id="KW-1185">Reference proteome</keyword>
<feature type="domain" description="Thiolase C-terminal" evidence="6">
    <location>
        <begin position="277"/>
        <end position="393"/>
    </location>
</feature>
<reference evidence="7 8" key="1">
    <citation type="submission" date="2024-06" db="EMBL/GenBank/DDBJ databases">
        <title>Sorghum-associated microbial communities from plants grown in Nebraska, USA.</title>
        <authorList>
            <person name="Schachtman D."/>
        </authorList>
    </citation>
    <scope>NUCLEOTIDE SEQUENCE [LARGE SCALE GENOMIC DNA]</scope>
    <source>
        <strain evidence="7 8">2709</strain>
    </source>
</reference>
<dbReference type="InterPro" id="IPR002155">
    <property type="entry name" value="Thiolase"/>
</dbReference>
<evidence type="ECO:0000259" key="5">
    <source>
        <dbReference type="Pfam" id="PF00108"/>
    </source>
</evidence>
<keyword evidence="2 4" id="KW-0808">Transferase</keyword>
<dbReference type="RefSeq" id="WP_354445350.1">
    <property type="nucleotide sequence ID" value="NZ_JBEPSH010000006.1"/>
</dbReference>
<dbReference type="EMBL" id="JBEPSH010000006">
    <property type="protein sequence ID" value="MET4578265.1"/>
    <property type="molecule type" value="Genomic_DNA"/>
</dbReference>
<sequence length="395" mass="41706">MKFERAAISLPHLWSSPFVRWQGRLADLDSIDLAHSVTADALQTRGVDLGMVDRLVLGMTVPQPKSFYAAPWLAARLGMPGISGPLIAQACATSVVGLAHGACSVEMDAQAMPLLVVSDRTSNGPLLVYPKTTGQGGAPQIEHWVLDNFAADPNTGKAMIATAETTARDGAMSRTELDDLTLLRWHQYQRALADDRRFQRQYMVPVRFAQGRKSLNLDADEGLHAYSAESLAALHPVLPGGVVTFGGQTHPADGCAGALVCDVRRATSLSAGQGVVRLLAIGQARASAAEMPKAATTAAQNALALAGLSISDVKFVVTHNPFAVNDIWFARQTGFSLEQMNPYGCSLIYGHPQGPTGLRGIIELAWALREAGGGIGIFTGCAAGDTGAALVLRVD</sequence>
<dbReference type="Pfam" id="PF00108">
    <property type="entry name" value="Thiolase_N"/>
    <property type="match status" value="1"/>
</dbReference>
<name>A0ABV2QCB4_9BURK</name>
<dbReference type="Gene3D" id="3.40.47.10">
    <property type="match status" value="2"/>
</dbReference>
<dbReference type="PANTHER" id="PTHR18919:SF107">
    <property type="entry name" value="ACETYL-COA ACETYLTRANSFERASE, CYTOSOLIC"/>
    <property type="match status" value="1"/>
</dbReference>
<dbReference type="PIRSF" id="PIRSF000429">
    <property type="entry name" value="Ac-CoA_Ac_transf"/>
    <property type="match status" value="1"/>
</dbReference>
<proteinExistence type="inferred from homology"/>
<keyword evidence="3 4" id="KW-0012">Acyltransferase</keyword>
<protein>
    <submittedName>
        <fullName evidence="7">Acetyl-CoA acetyltransferase</fullName>
    </submittedName>
</protein>
<evidence type="ECO:0000256" key="1">
    <source>
        <dbReference type="ARBA" id="ARBA00010982"/>
    </source>
</evidence>
<evidence type="ECO:0000313" key="7">
    <source>
        <dbReference type="EMBL" id="MET4578265.1"/>
    </source>
</evidence>
<evidence type="ECO:0000256" key="4">
    <source>
        <dbReference type="RuleBase" id="RU003557"/>
    </source>
</evidence>